<feature type="compositionally biased region" description="Low complexity" evidence="1">
    <location>
        <begin position="35"/>
        <end position="65"/>
    </location>
</feature>
<feature type="region of interest" description="Disordered" evidence="1">
    <location>
        <begin position="170"/>
        <end position="216"/>
    </location>
</feature>
<feature type="compositionally biased region" description="Low complexity" evidence="1">
    <location>
        <begin position="514"/>
        <end position="530"/>
    </location>
</feature>
<feature type="compositionally biased region" description="Polar residues" evidence="1">
    <location>
        <begin position="12"/>
        <end position="23"/>
    </location>
</feature>
<reference evidence="2" key="1">
    <citation type="journal article" date="2021" name="G3 (Bethesda)">
        <title>Genomic diversity, chromosomal rearrangements, and interspecies hybridization in the ogataea polymorpha species complex.</title>
        <authorList>
            <person name="Hanson S.J."/>
            <person name="Cinneide E.O."/>
            <person name="Salzberg L.I."/>
            <person name="Wolfe K.H."/>
            <person name="McGowan J."/>
            <person name="Fitzpatrick D.A."/>
            <person name="Matlin K."/>
        </authorList>
    </citation>
    <scope>NUCLEOTIDE SEQUENCE</scope>
    <source>
        <strain evidence="2">61-244</strain>
    </source>
</reference>
<dbReference type="EMBL" id="JAHLUX010000006">
    <property type="protein sequence ID" value="KAG7818220.1"/>
    <property type="molecule type" value="Genomic_DNA"/>
</dbReference>
<organism evidence="2 3">
    <name type="scientific">Pichia angusta</name>
    <name type="common">Yeast</name>
    <name type="synonym">Hansenula polymorpha</name>
    <dbReference type="NCBI Taxonomy" id="870730"/>
    <lineage>
        <taxon>Eukaryota</taxon>
        <taxon>Fungi</taxon>
        <taxon>Dikarya</taxon>
        <taxon>Ascomycota</taxon>
        <taxon>Saccharomycotina</taxon>
        <taxon>Pichiomycetes</taxon>
        <taxon>Pichiales</taxon>
        <taxon>Pichiaceae</taxon>
        <taxon>Ogataea</taxon>
    </lineage>
</organism>
<name>A0AAN6DDW2_PICAN</name>
<feature type="compositionally biased region" description="Low complexity" evidence="1">
    <location>
        <begin position="541"/>
        <end position="551"/>
    </location>
</feature>
<feature type="compositionally biased region" description="Basic and acidic residues" evidence="1">
    <location>
        <begin position="382"/>
        <end position="397"/>
    </location>
</feature>
<evidence type="ECO:0000313" key="2">
    <source>
        <dbReference type="EMBL" id="KAG7818220.1"/>
    </source>
</evidence>
<feature type="region of interest" description="Disordered" evidence="1">
    <location>
        <begin position="93"/>
        <end position="136"/>
    </location>
</feature>
<evidence type="ECO:0000256" key="1">
    <source>
        <dbReference type="SAM" id="MobiDB-lite"/>
    </source>
</evidence>
<gene>
    <name evidence="2" type="ORF">KL928_003221</name>
</gene>
<feature type="compositionally biased region" description="Basic and acidic residues" evidence="1">
    <location>
        <begin position="426"/>
        <end position="454"/>
    </location>
</feature>
<comment type="caution">
    <text evidence="2">The sequence shown here is derived from an EMBL/GenBank/DDBJ whole genome shotgun (WGS) entry which is preliminary data.</text>
</comment>
<feature type="compositionally biased region" description="Low complexity" evidence="1">
    <location>
        <begin position="288"/>
        <end position="300"/>
    </location>
</feature>
<dbReference type="GeneID" id="66127272"/>
<dbReference type="Proteomes" id="UP001196530">
    <property type="component" value="Unassembled WGS sequence"/>
</dbReference>
<feature type="compositionally biased region" description="Basic and acidic residues" evidence="1">
    <location>
        <begin position="194"/>
        <end position="215"/>
    </location>
</feature>
<feature type="region of interest" description="Disordered" evidence="1">
    <location>
        <begin position="235"/>
        <end position="582"/>
    </location>
</feature>
<dbReference type="RefSeq" id="XP_043059474.1">
    <property type="nucleotide sequence ID" value="XM_043203785.1"/>
</dbReference>
<accession>A0AAN6DDW2</accession>
<sequence>MSIFSEDVLLTRSRSNSESQFKSTRAEKRLGRLFKPPASTSSTPKPGPSSANSSTASIASSVPAAGAKGEPKQLALEDLKYHVGRNLRSMSQSAIPTSQNGGLSASALPRKPSLASQTAGTDGKLTTLREVHGSPGSERLAFSDTMKMAHKVRFVYSEFTGVLRNLGISINTRHPGESSRAAGDAAGGAAEGPAQDRRPPHVSEPHGGVDGHGNDPDGVLLAVLAAGGADGHLQDARPVVRASDAAERRASRPGLGGPAGAPETAHAAAQDQQGAAAKSAARSDDSRSAAPAIRAPPAAQGRHESAGGRAAGLRAECHQQHRVHDRQREAVRHHRLHDTGGTRRVHPAQRRAGQERDQHRAKHTELAHLAGRRPRQPGPAQHRAEGEGAHDVLHELDGADQADPGGAQPDAHRAEARRRPAIAALRGDKPVSEVDHQLPGSHEGRVAGHARAERGAWGAVEPDASHQGADDPSRNKRAQAVGHERHGPAAALVDPVGRQLPERPFGPGRRRPHGPVAAPGGEGGLDAAAGEKSPDERPRARGAAAGDNAARGVHRAHRRLGRAAGRLADGRDRQPARVQPVR</sequence>
<evidence type="ECO:0000313" key="3">
    <source>
        <dbReference type="Proteomes" id="UP001196530"/>
    </source>
</evidence>
<feature type="compositionally biased region" description="Low complexity" evidence="1">
    <location>
        <begin position="260"/>
        <end position="280"/>
    </location>
</feature>
<protein>
    <submittedName>
        <fullName evidence="2">Uncharacterized protein</fullName>
    </submittedName>
</protein>
<feature type="region of interest" description="Disordered" evidence="1">
    <location>
        <begin position="1"/>
        <end position="69"/>
    </location>
</feature>
<feature type="compositionally biased region" description="Basic and acidic residues" evidence="1">
    <location>
        <begin position="352"/>
        <end position="366"/>
    </location>
</feature>
<feature type="compositionally biased region" description="Basic residues" evidence="1">
    <location>
        <begin position="552"/>
        <end position="561"/>
    </location>
</feature>
<feature type="compositionally biased region" description="Polar residues" evidence="1">
    <location>
        <begin position="93"/>
        <end position="103"/>
    </location>
</feature>
<proteinExistence type="predicted"/>
<feature type="compositionally biased region" description="Basic residues" evidence="1">
    <location>
        <begin position="320"/>
        <end position="336"/>
    </location>
</feature>
<dbReference type="AlphaFoldDB" id="A0AAN6DDW2"/>